<proteinExistence type="predicted"/>
<evidence type="ECO:0000259" key="1">
    <source>
        <dbReference type="Pfam" id="PF01909"/>
    </source>
</evidence>
<accession>A0A7J4JXS0</accession>
<evidence type="ECO:0000313" key="4">
    <source>
        <dbReference type="EMBL" id="MBS3058697.1"/>
    </source>
</evidence>
<dbReference type="GO" id="GO:0016779">
    <property type="term" value="F:nucleotidyltransferase activity"/>
    <property type="evidence" value="ECO:0007669"/>
    <property type="project" value="InterPro"/>
</dbReference>
<reference evidence="2" key="1">
    <citation type="journal article" date="2020" name="bioRxiv">
        <title>A rank-normalized archaeal taxonomy based on genome phylogeny resolves widespread incomplete and uneven classifications.</title>
        <authorList>
            <person name="Rinke C."/>
            <person name="Chuvochina M."/>
            <person name="Mussig A.J."/>
            <person name="Chaumeil P.-A."/>
            <person name="Waite D.W."/>
            <person name="Whitman W.B."/>
            <person name="Parks D.H."/>
            <person name="Hugenholtz P."/>
        </authorList>
    </citation>
    <scope>NUCLEOTIDE SEQUENCE</scope>
    <source>
        <strain evidence="3">UBA10036</strain>
        <strain evidence="2">UBA10191</strain>
    </source>
</reference>
<evidence type="ECO:0000313" key="2">
    <source>
        <dbReference type="EMBL" id="HIH21780.1"/>
    </source>
</evidence>
<dbReference type="EMBL" id="DUFW01000069">
    <property type="protein sequence ID" value="HIH21780.1"/>
    <property type="molecule type" value="Genomic_DNA"/>
</dbReference>
<name>A0A7J4JXS0_9ARCH</name>
<evidence type="ECO:0000313" key="5">
    <source>
        <dbReference type="Proteomes" id="UP000590964"/>
    </source>
</evidence>
<dbReference type="Pfam" id="PF01909">
    <property type="entry name" value="NTP_transf_2"/>
    <property type="match status" value="1"/>
</dbReference>
<organism evidence="2 5">
    <name type="scientific">Candidatus Iainarchaeum sp</name>
    <dbReference type="NCBI Taxonomy" id="3101447"/>
    <lineage>
        <taxon>Archaea</taxon>
        <taxon>Candidatus Iainarchaeota</taxon>
        <taxon>Candidatus Iainarchaeia</taxon>
        <taxon>Candidatus Iainarchaeales</taxon>
        <taxon>Candidatus Iainarchaeaceae</taxon>
        <taxon>Candidatus Iainarchaeum</taxon>
    </lineage>
</organism>
<dbReference type="SUPFAM" id="SSF81301">
    <property type="entry name" value="Nucleotidyltransferase"/>
    <property type="match status" value="1"/>
</dbReference>
<dbReference type="EMBL" id="DUFJ01000022">
    <property type="protein sequence ID" value="HIH32779.1"/>
    <property type="molecule type" value="Genomic_DNA"/>
</dbReference>
<reference evidence="4" key="3">
    <citation type="submission" date="2021-05" db="EMBL/GenBank/DDBJ databases">
        <title>Protein family content uncovers lineage relationships and bacterial pathway maintenance mechanisms in DPANN archaea.</title>
        <authorList>
            <person name="Castelle C.J."/>
            <person name="Meheust R."/>
            <person name="Jaffe A.L."/>
            <person name="Seitz K."/>
            <person name="Gong X."/>
            <person name="Baker B.J."/>
            <person name="Banfield J.F."/>
        </authorList>
    </citation>
    <scope>NUCLEOTIDE SEQUENCE</scope>
    <source>
        <strain evidence="4">RIFCSPLOWO2_01_FULL_43_13</strain>
    </source>
</reference>
<gene>
    <name evidence="2" type="ORF">HA222_03950</name>
    <name evidence="3" type="ORF">HA227_00865</name>
    <name evidence="4" type="ORF">J4478_04845</name>
</gene>
<dbReference type="EMBL" id="JAGVWB010000032">
    <property type="protein sequence ID" value="MBS3058697.1"/>
    <property type="molecule type" value="Genomic_DNA"/>
</dbReference>
<dbReference type="Proteomes" id="UP000527315">
    <property type="component" value="Unassembled WGS sequence"/>
</dbReference>
<protein>
    <submittedName>
        <fullName evidence="4">Nucleotidyltransferase domain-containing protein</fullName>
    </submittedName>
</protein>
<reference evidence="4" key="2">
    <citation type="submission" date="2021-03" db="EMBL/GenBank/DDBJ databases">
        <authorList>
            <person name="Jaffe A."/>
        </authorList>
    </citation>
    <scope>NUCLEOTIDE SEQUENCE</scope>
    <source>
        <strain evidence="4">RIFCSPLOWO2_01_FULL_43_13</strain>
    </source>
</reference>
<comment type="caution">
    <text evidence="2">The sequence shown here is derived from an EMBL/GenBank/DDBJ whole genome shotgun (WGS) entry which is preliminary data.</text>
</comment>
<dbReference type="InterPro" id="IPR002934">
    <property type="entry name" value="Polymerase_NTP_transf_dom"/>
</dbReference>
<feature type="domain" description="Polymerase nucleotidyl transferase" evidence="1">
    <location>
        <begin position="19"/>
        <end position="80"/>
    </location>
</feature>
<evidence type="ECO:0000313" key="3">
    <source>
        <dbReference type="EMBL" id="HIH32779.1"/>
    </source>
</evidence>
<dbReference type="Proteomes" id="UP000590964">
    <property type="component" value="Unassembled WGS sequence"/>
</dbReference>
<dbReference type="AlphaFoldDB" id="A0A7J4JXS0"/>
<dbReference type="InterPro" id="IPR043519">
    <property type="entry name" value="NT_sf"/>
</dbReference>
<sequence length="181" mass="20688">MPHQVTPSRRKFRIAKLFVKELHKIFGEELKAAFIAGSVAANMALPESDIDLVLVYLRPHSSSDKSIENRKKARELESEFKRKLNAEINDSVLSQSEFENLQYLSTANSVLAADFKSIAEILSHGAVPIFGSKEYLQGLKGKAYNLPRFDGIKARGKYFESMKKRTMFKRSKKGRQRFFVR</sequence>
<dbReference type="Proteomes" id="UP000680185">
    <property type="component" value="Unassembled WGS sequence"/>
</dbReference>
<dbReference type="Gene3D" id="3.30.460.10">
    <property type="entry name" value="Beta Polymerase, domain 2"/>
    <property type="match status" value="1"/>
</dbReference>